<feature type="domain" description="U-box" evidence="6">
    <location>
        <begin position="250"/>
        <end position="330"/>
    </location>
</feature>
<accession>H3ARY1</accession>
<dbReference type="STRING" id="7897.ENSLACP00000012402"/>
<dbReference type="eggNOG" id="KOG2042">
    <property type="taxonomic scope" value="Eukaryota"/>
</dbReference>
<organism evidence="7 8">
    <name type="scientific">Latimeria chalumnae</name>
    <name type="common">Coelacanth</name>
    <dbReference type="NCBI Taxonomy" id="7897"/>
    <lineage>
        <taxon>Eukaryota</taxon>
        <taxon>Metazoa</taxon>
        <taxon>Chordata</taxon>
        <taxon>Craniata</taxon>
        <taxon>Vertebrata</taxon>
        <taxon>Euteleostomi</taxon>
        <taxon>Coelacanthiformes</taxon>
        <taxon>Coelacanthidae</taxon>
        <taxon>Latimeria</taxon>
    </lineage>
</organism>
<evidence type="ECO:0000259" key="6">
    <source>
        <dbReference type="PROSITE" id="PS51698"/>
    </source>
</evidence>
<dbReference type="EMBL" id="AFYH01167771">
    <property type="status" value="NOT_ANNOTATED_CDS"/>
    <property type="molecule type" value="Genomic_DNA"/>
</dbReference>
<dbReference type="SUPFAM" id="SSF57850">
    <property type="entry name" value="RING/U-box"/>
    <property type="match status" value="2"/>
</dbReference>
<dbReference type="PANTHER" id="PTHR13492:SF2">
    <property type="entry name" value="RING FINGER PROTEIN 37"/>
    <property type="match status" value="1"/>
</dbReference>
<dbReference type="InterPro" id="IPR017907">
    <property type="entry name" value="Znf_RING_CS"/>
</dbReference>
<keyword evidence="8" id="KW-1185">Reference proteome</keyword>
<dbReference type="InterPro" id="IPR001841">
    <property type="entry name" value="Znf_RING"/>
</dbReference>
<evidence type="ECO:0000256" key="4">
    <source>
        <dbReference type="PROSITE-ProRule" id="PRU00175"/>
    </source>
</evidence>
<dbReference type="PROSITE" id="PS51698">
    <property type="entry name" value="U_BOX"/>
    <property type="match status" value="1"/>
</dbReference>
<evidence type="ECO:0000256" key="3">
    <source>
        <dbReference type="ARBA" id="ARBA00022833"/>
    </source>
</evidence>
<evidence type="ECO:0000313" key="8">
    <source>
        <dbReference type="Proteomes" id="UP000008672"/>
    </source>
</evidence>
<reference evidence="8" key="1">
    <citation type="submission" date="2011-08" db="EMBL/GenBank/DDBJ databases">
        <title>The draft genome of Latimeria chalumnae.</title>
        <authorList>
            <person name="Di Palma F."/>
            <person name="Alfoldi J."/>
            <person name="Johnson J."/>
            <person name="Berlin A."/>
            <person name="Gnerre S."/>
            <person name="Jaffe D."/>
            <person name="MacCallum I."/>
            <person name="Young S."/>
            <person name="Walker B.J."/>
            <person name="Lander E."/>
            <person name="Lindblad-Toh K."/>
        </authorList>
    </citation>
    <scope>NUCLEOTIDE SEQUENCE [LARGE SCALE GENOMIC DNA]</scope>
    <source>
        <strain evidence="8">Wild caught</strain>
    </source>
</reference>
<sequence length="530" mass="58946">MVINLCLPQYRPRIHCNKVCADGYEVQNLISADPMRKSLGFRAEYFIKPPVHITITFPFNVELYRIDIVAMTGQHHVSTKLEIYTSTSSNKTTWEEMLTHGPDSVSQGFSDGDIFTLVGRAVLKKENKVSLVNRSFRLRPPFDKIVPESLGDESLSQDLWRKGPSSLVNVTHLKMCISHVAGGIPTGFKRFEVWGQPARSCPPQVLNSILKLYCESLPQDFKKSTTHLAEFEDASRSNSEPMELVETLENIPSDFLDPITLELMPFPILLPSGKVIDQSTLEKYNKSEATWGRLPNDPFTGVPYSQNSKPLPQASLKARIDRFLLHNSVLDTGMLGRIQASGPLVPSCVATCSFKRKAGCVEKNSEAQGFKLSAVSAYNSVDQTSSHHAVKKIKIETIVNVPQNDYPVDSMSHEQRLSQSLDSALASALSSLPSFTTKLREKLQHPSNLDGNSTCDNITTAEHNRSNPVQGCAVCSKAFSPYFKAEAVYRFPCGHLMCRPCLTQRQQSSLIMCVGCEKLFATSDVLRVHF</sequence>
<dbReference type="EMBL" id="AFYH01167768">
    <property type="status" value="NOT_ANNOTATED_CDS"/>
    <property type="molecule type" value="Genomic_DNA"/>
</dbReference>
<dbReference type="InterPro" id="IPR003613">
    <property type="entry name" value="Ubox_domain"/>
</dbReference>
<dbReference type="InterPro" id="IPR039847">
    <property type="entry name" value="Ubox5"/>
</dbReference>
<evidence type="ECO:0000256" key="2">
    <source>
        <dbReference type="ARBA" id="ARBA00022771"/>
    </source>
</evidence>
<dbReference type="SMART" id="SM00504">
    <property type="entry name" value="Ubox"/>
    <property type="match status" value="1"/>
</dbReference>
<dbReference type="Pfam" id="PF04564">
    <property type="entry name" value="U-box"/>
    <property type="match status" value="1"/>
</dbReference>
<name>H3ARY1_LATCH</name>
<dbReference type="GeneTree" id="ENSGT00510000049555"/>
<dbReference type="GO" id="GO:0008270">
    <property type="term" value="F:zinc ion binding"/>
    <property type="evidence" value="ECO:0007669"/>
    <property type="project" value="UniProtKB-KW"/>
</dbReference>
<evidence type="ECO:0000313" key="7">
    <source>
        <dbReference type="Ensembl" id="ENSLACP00000012402.1"/>
    </source>
</evidence>
<protein>
    <submittedName>
        <fullName evidence="7">U-box domain containing 5</fullName>
    </submittedName>
</protein>
<dbReference type="GO" id="GO:0034450">
    <property type="term" value="F:ubiquitin-ubiquitin ligase activity"/>
    <property type="evidence" value="ECO:0007669"/>
    <property type="project" value="TreeGrafter"/>
</dbReference>
<keyword evidence="1" id="KW-0479">Metal-binding</keyword>
<dbReference type="InterPro" id="IPR045696">
    <property type="entry name" value="Ubox5_N"/>
</dbReference>
<dbReference type="EMBL" id="AFYH01167772">
    <property type="status" value="NOT_ANNOTATED_CDS"/>
    <property type="molecule type" value="Genomic_DNA"/>
</dbReference>
<dbReference type="OMA" id="FKKEPMY"/>
<dbReference type="InterPro" id="IPR039925">
    <property type="entry name" value="RNF37_RING-Ubox"/>
</dbReference>
<reference evidence="7" key="3">
    <citation type="submission" date="2025-09" db="UniProtKB">
        <authorList>
            <consortium name="Ensembl"/>
        </authorList>
    </citation>
    <scope>IDENTIFICATION</scope>
</reference>
<dbReference type="PANTHER" id="PTHR13492">
    <property type="entry name" value="RING FINGER PROTEIN 37"/>
    <property type="match status" value="1"/>
</dbReference>
<dbReference type="Pfam" id="PF19318">
    <property type="entry name" value="DUF5918"/>
    <property type="match status" value="1"/>
</dbReference>
<dbReference type="FunCoup" id="H3ARY1">
    <property type="interactions" value="1723"/>
</dbReference>
<dbReference type="InterPro" id="IPR013083">
    <property type="entry name" value="Znf_RING/FYVE/PHD"/>
</dbReference>
<dbReference type="Bgee" id="ENSLACG00000010922">
    <property type="expression patterns" value="Expressed in chordate pharynx and 6 other cell types or tissues"/>
</dbReference>
<dbReference type="PROSITE" id="PS00518">
    <property type="entry name" value="ZF_RING_1"/>
    <property type="match status" value="1"/>
</dbReference>
<feature type="domain" description="RING-type" evidence="5">
    <location>
        <begin position="472"/>
        <end position="517"/>
    </location>
</feature>
<keyword evidence="2 4" id="KW-0863">Zinc-finger</keyword>
<dbReference type="Gene3D" id="3.30.40.10">
    <property type="entry name" value="Zinc/RING finger domain, C3HC4 (zinc finger)"/>
    <property type="match status" value="2"/>
</dbReference>
<dbReference type="AlphaFoldDB" id="H3ARY1"/>
<dbReference type="PROSITE" id="PS50089">
    <property type="entry name" value="ZF_RING_2"/>
    <property type="match status" value="1"/>
</dbReference>
<proteinExistence type="predicted"/>
<dbReference type="InParanoid" id="H3ARY1"/>
<evidence type="ECO:0000259" key="5">
    <source>
        <dbReference type="PROSITE" id="PS50089"/>
    </source>
</evidence>
<dbReference type="Ensembl" id="ENSLACT00000012495.1">
    <property type="protein sequence ID" value="ENSLACP00000012402.1"/>
    <property type="gene ID" value="ENSLACG00000010922.2"/>
</dbReference>
<dbReference type="EMBL" id="AFYH01167770">
    <property type="status" value="NOT_ANNOTATED_CDS"/>
    <property type="molecule type" value="Genomic_DNA"/>
</dbReference>
<dbReference type="EMBL" id="AFYH01167769">
    <property type="status" value="NOT_ANNOTATED_CDS"/>
    <property type="molecule type" value="Genomic_DNA"/>
</dbReference>
<gene>
    <name evidence="7" type="primary">UBOX5</name>
</gene>
<reference evidence="7" key="2">
    <citation type="submission" date="2025-08" db="UniProtKB">
        <authorList>
            <consortium name="Ensembl"/>
        </authorList>
    </citation>
    <scope>IDENTIFICATION</scope>
</reference>
<dbReference type="Proteomes" id="UP000008672">
    <property type="component" value="Unassembled WGS sequence"/>
</dbReference>
<dbReference type="HOGENOM" id="CLU_038691_0_0_1"/>
<keyword evidence="3" id="KW-0862">Zinc</keyword>
<dbReference type="GO" id="GO:0000209">
    <property type="term" value="P:protein polyubiquitination"/>
    <property type="evidence" value="ECO:0007669"/>
    <property type="project" value="TreeGrafter"/>
</dbReference>
<dbReference type="CDD" id="cd16537">
    <property type="entry name" value="RING-HC_RNF37"/>
    <property type="match status" value="1"/>
</dbReference>
<evidence type="ECO:0000256" key="1">
    <source>
        <dbReference type="ARBA" id="ARBA00022723"/>
    </source>
</evidence>
<dbReference type="EMBL" id="AFYH01167773">
    <property type="status" value="NOT_ANNOTATED_CDS"/>
    <property type="molecule type" value="Genomic_DNA"/>
</dbReference>
<dbReference type="CDD" id="cd16660">
    <property type="entry name" value="RING-Ubox_RNF37"/>
    <property type="match status" value="1"/>
</dbReference>
<dbReference type="GO" id="GO:0005634">
    <property type="term" value="C:nucleus"/>
    <property type="evidence" value="ECO:0007669"/>
    <property type="project" value="TreeGrafter"/>
</dbReference>
<dbReference type="GO" id="GO:0031625">
    <property type="term" value="F:ubiquitin protein ligase binding"/>
    <property type="evidence" value="ECO:0007669"/>
    <property type="project" value="TreeGrafter"/>
</dbReference>
<dbReference type="FunFam" id="3.30.40.10:FF:000163">
    <property type="entry name" value="Putative ring finger protein 37"/>
    <property type="match status" value="1"/>
</dbReference>